<sequence>MKNDLHLAYKTTFNHPLHLSSPDSVRAHLADKVRLIAQIPGEWPKVRGRFLTDKKNYTVENTFKIRDMVAEAIVIFNGDGNSRGVLVDGKYFFSEGILNNSVDLELMFTPFDELEAKPMARRWWSPDYLGSFPYYFVLVPADTETYFDTEPYIDIEGYKELGITRLADMMAYSYKFVWDKKRSVWYALTDDFEITKRIRKPWMQHLVQTRYGDYPATEADLSKLVSFLLTKVDLTKEEAEAVSEIRSRSVTLADLKRLNERHADLNKILAAYHDPMLLVPGANVDEDPLFAIDYI</sequence>
<dbReference type="Proteomes" id="UP000223976">
    <property type="component" value="Segment"/>
</dbReference>
<name>A0A142IIM7_9CAUD</name>
<accession>A0A142IIM7</accession>
<reference evidence="1 2" key="1">
    <citation type="submission" date="2016-02" db="EMBL/GenBank/DDBJ databases">
        <title>Complete genome sequence of a polyvalent bacteriophage, SEGD1, simultaneously inhibiting both Salmonella enterica and Escherichia coli O157:H7.</title>
        <authorList>
            <person name="Fan J."/>
            <person name="Ma J."/>
        </authorList>
    </citation>
    <scope>NUCLEOTIDE SEQUENCE [LARGE SCALE GENOMIC DNA]</scope>
</reference>
<dbReference type="EMBL" id="KU726251">
    <property type="protein sequence ID" value="AMR59815.1"/>
    <property type="molecule type" value="Genomic_DNA"/>
</dbReference>
<evidence type="ECO:0000313" key="2">
    <source>
        <dbReference type="Proteomes" id="UP000223976"/>
    </source>
</evidence>
<organism evidence="1 2">
    <name type="scientific">Enterobacteria phage SEGD1</name>
    <dbReference type="NCBI Taxonomy" id="1805456"/>
    <lineage>
        <taxon>Viruses</taxon>
        <taxon>Duplodnaviria</taxon>
        <taxon>Heunggongvirae</taxon>
        <taxon>Uroviricota</taxon>
        <taxon>Caudoviricetes</taxon>
        <taxon>Chimalliviridae</taxon>
        <taxon>Seoulvirus</taxon>
        <taxon>Seoulvirus SPN3US</taxon>
    </lineage>
</organism>
<protein>
    <submittedName>
        <fullName evidence="1">Uncharacterized protein</fullName>
    </submittedName>
</protein>
<proteinExistence type="predicted"/>
<evidence type="ECO:0000313" key="1">
    <source>
        <dbReference type="EMBL" id="AMR59815.1"/>
    </source>
</evidence>
<gene>
    <name evidence="1" type="ORF">SEGD1_168</name>
</gene>